<dbReference type="Pfam" id="PF00106">
    <property type="entry name" value="adh_short"/>
    <property type="match status" value="1"/>
</dbReference>
<dbReference type="EMBL" id="CP011125">
    <property type="protein sequence ID" value="AKF08348.1"/>
    <property type="molecule type" value="Genomic_DNA"/>
</dbReference>
<dbReference type="SUPFAM" id="SSF51735">
    <property type="entry name" value="NAD(P)-binding Rossmann-fold domains"/>
    <property type="match status" value="1"/>
</dbReference>
<dbReference type="PANTHER" id="PTHR43157">
    <property type="entry name" value="PHOSPHATIDYLINOSITOL-GLYCAN BIOSYNTHESIS CLASS F PROTEIN-RELATED"/>
    <property type="match status" value="1"/>
</dbReference>
<reference evidence="2 3" key="1">
    <citation type="submission" date="2015-03" db="EMBL/GenBank/DDBJ databases">
        <title>Genome assembly of Sandaracinus amylolyticus DSM 53668.</title>
        <authorList>
            <person name="Sharma G."/>
            <person name="Subramanian S."/>
        </authorList>
    </citation>
    <scope>NUCLEOTIDE SEQUENCE [LARGE SCALE GENOMIC DNA]</scope>
    <source>
        <strain evidence="2 3">DSM 53668</strain>
    </source>
</reference>
<keyword evidence="1" id="KW-0560">Oxidoreductase</keyword>
<dbReference type="OrthoDB" id="109589at2"/>
<name>A0A0F6W626_9BACT</name>
<dbReference type="GO" id="GO:0016491">
    <property type="term" value="F:oxidoreductase activity"/>
    <property type="evidence" value="ECO:0007669"/>
    <property type="project" value="UniProtKB-KW"/>
</dbReference>
<dbReference type="PRINTS" id="PR00081">
    <property type="entry name" value="GDHRDH"/>
</dbReference>
<accession>A0A0F6W626</accession>
<keyword evidence="3" id="KW-1185">Reference proteome</keyword>
<dbReference type="STRING" id="927083.DB32_005497"/>
<proteinExistence type="predicted"/>
<protein>
    <submittedName>
        <fullName evidence="2">Putative oxidoreductase/Short-chain dehydrogenase</fullName>
    </submittedName>
</protein>
<dbReference type="AlphaFoldDB" id="A0A0F6W626"/>
<evidence type="ECO:0000313" key="2">
    <source>
        <dbReference type="EMBL" id="AKF08348.1"/>
    </source>
</evidence>
<dbReference type="Proteomes" id="UP000034883">
    <property type="component" value="Chromosome"/>
</dbReference>
<dbReference type="PANTHER" id="PTHR43157:SF31">
    <property type="entry name" value="PHOSPHATIDYLINOSITOL-GLYCAN BIOSYNTHESIS CLASS F PROTEIN"/>
    <property type="match status" value="1"/>
</dbReference>
<dbReference type="KEGG" id="samy:DB32_005497"/>
<sequence>MLPRRMGLRDLLRPRYDGAFAATIGGIVDRIRDRAPPLALSPHERLDGRTVLVTGANRGLGLAITVDLVRRGAHVVMACRSGIPEVMDVVRREAGAGAGTVEAVGLDLGDLASIERMVAELAEDGVALDAVVLNAGIVPREARRTKHGLDESFQVNFLSNVLLVRRLLERGVIARGPGARAGDDPDARDPGQDHRLPRIVFVSSESHRSAPPIDFSRLGSFRAWSMREAVQEYGATKLLAETWSHELANRLRGEVAVHTVCPGAVNTDIAREAPSWAKPALGATMKAFFKDPALAAKPIVYLVGARAIEGDTGLYVHVTRVKDRAAQARDAELGKRLWDASERLLASTGHALGRSDEGGEGR</sequence>
<dbReference type="Gene3D" id="3.40.50.720">
    <property type="entry name" value="NAD(P)-binding Rossmann-like Domain"/>
    <property type="match status" value="1"/>
</dbReference>
<gene>
    <name evidence="2" type="ORF">DB32_005497</name>
</gene>
<evidence type="ECO:0000256" key="1">
    <source>
        <dbReference type="ARBA" id="ARBA00023002"/>
    </source>
</evidence>
<dbReference type="InterPro" id="IPR036291">
    <property type="entry name" value="NAD(P)-bd_dom_sf"/>
</dbReference>
<organism evidence="2 3">
    <name type="scientific">Sandaracinus amylolyticus</name>
    <dbReference type="NCBI Taxonomy" id="927083"/>
    <lineage>
        <taxon>Bacteria</taxon>
        <taxon>Pseudomonadati</taxon>
        <taxon>Myxococcota</taxon>
        <taxon>Polyangia</taxon>
        <taxon>Polyangiales</taxon>
        <taxon>Sandaracinaceae</taxon>
        <taxon>Sandaracinus</taxon>
    </lineage>
</organism>
<dbReference type="InterPro" id="IPR002347">
    <property type="entry name" value="SDR_fam"/>
</dbReference>
<evidence type="ECO:0000313" key="3">
    <source>
        <dbReference type="Proteomes" id="UP000034883"/>
    </source>
</evidence>